<reference evidence="2 3" key="1">
    <citation type="submission" date="2023-04" db="EMBL/GenBank/DDBJ databases">
        <title>Genome Sequence of Selenomonas sputigena ATCC 33150.</title>
        <authorList>
            <person name="Miller D.P."/>
            <person name="Anvari S."/>
            <person name="Polson S.W."/>
            <person name="Macdonald M."/>
            <person name="Mcdowell J.V."/>
        </authorList>
    </citation>
    <scope>NUCLEOTIDE SEQUENCE [LARGE SCALE GENOMIC DNA]</scope>
    <source>
        <strain evidence="2 3">ATCC 33150</strain>
    </source>
</reference>
<dbReference type="PANTHER" id="PTHR43581">
    <property type="entry name" value="ATP/GTP PHOSPHATASE"/>
    <property type="match status" value="1"/>
</dbReference>
<dbReference type="RefSeq" id="WP_368847708.1">
    <property type="nucleotide sequence ID" value="NZ_CP194411.1"/>
</dbReference>
<dbReference type="SUPFAM" id="SSF52540">
    <property type="entry name" value="P-loop containing nucleoside triphosphate hydrolases"/>
    <property type="match status" value="1"/>
</dbReference>
<dbReference type="EMBL" id="JARVLH010000007">
    <property type="protein sequence ID" value="MEX5285986.1"/>
    <property type="molecule type" value="Genomic_DNA"/>
</dbReference>
<sequence length="562" mass="64018">MEEVKAGGYISRIHFNDETYVDIQQNDIIIFVGPNNAGKSQSLKDIYILASGKFPTTVVSDIDIKKYPTQIKDLLDNISPKQPQGSYTSYNVLGRNFNYFKETNTQFLTTPYFSDFRDLFVANLDTAARLTICNAPSSIARSSPKQHPIHYAAFDSKYRKWLSDNFKKAFGIEVTPNILNGSTIPLCVGEQVRFDKEYEDEQTRLEAYAGILETYKQVQNQGDGIKSFTGILLYLMLDYFCTFLIDEPESFLHPPQAHIMGQIIGQTLSDQQQCFISTHSEEIIKGLLEVCPKRIKIIRITRKDDTNYFSILDNDRFEDVWKDPLLKYSNIMSSLFHKSVVLCESDSDCKMYSIVESYLKQSSGKYSETLFIHCGGKQRMSKIALALRVLKIDVKLIPDIDVLNDEAVFKEIVDAFGIDWTTIQSDYNTIVGNLHSPKEKINRNDAKTSINRIIDGSQNQDLSNQEIKDIRTVIRTISKWETIKSAGKNAIPRGDATSAFRRLNETLQQNGIHIVPVGELECFIKDIGGHGPEWTNKVLEKYPDIDDPVYDQIREFMGNLNL</sequence>
<dbReference type="InterPro" id="IPR051396">
    <property type="entry name" value="Bact_Antivir_Def_Nuclease"/>
</dbReference>
<dbReference type="PANTHER" id="PTHR43581:SF2">
    <property type="entry name" value="EXCINUCLEASE ATPASE SUBUNIT"/>
    <property type="match status" value="1"/>
</dbReference>
<evidence type="ECO:0000259" key="1">
    <source>
        <dbReference type="Pfam" id="PF13304"/>
    </source>
</evidence>
<evidence type="ECO:0000313" key="2">
    <source>
        <dbReference type="EMBL" id="MEX5285986.1"/>
    </source>
</evidence>
<proteinExistence type="predicted"/>
<evidence type="ECO:0000313" key="3">
    <source>
        <dbReference type="Proteomes" id="UP001559623"/>
    </source>
</evidence>
<dbReference type="InterPro" id="IPR027417">
    <property type="entry name" value="P-loop_NTPase"/>
</dbReference>
<gene>
    <name evidence="2" type="ORF">QCO44_10160</name>
</gene>
<dbReference type="InterPro" id="IPR003959">
    <property type="entry name" value="ATPase_AAA_core"/>
</dbReference>
<name>A0ABV3X727_9FIRM</name>
<dbReference type="Gene3D" id="3.40.50.300">
    <property type="entry name" value="P-loop containing nucleotide triphosphate hydrolases"/>
    <property type="match status" value="1"/>
</dbReference>
<accession>A0ABV3X727</accession>
<protein>
    <submittedName>
        <fullName evidence="2">AAA family ATPase</fullName>
    </submittedName>
</protein>
<dbReference type="Proteomes" id="UP001559623">
    <property type="component" value="Unassembled WGS sequence"/>
</dbReference>
<keyword evidence="3" id="KW-1185">Reference proteome</keyword>
<feature type="domain" description="ATPase AAA-type core" evidence="1">
    <location>
        <begin position="29"/>
        <end position="284"/>
    </location>
</feature>
<comment type="caution">
    <text evidence="2">The sequence shown here is derived from an EMBL/GenBank/DDBJ whole genome shotgun (WGS) entry which is preliminary data.</text>
</comment>
<dbReference type="Pfam" id="PF13304">
    <property type="entry name" value="AAA_21"/>
    <property type="match status" value="1"/>
</dbReference>
<organism evidence="2 3">
    <name type="scientific">Selenomonas sputigena</name>
    <dbReference type="NCBI Taxonomy" id="69823"/>
    <lineage>
        <taxon>Bacteria</taxon>
        <taxon>Bacillati</taxon>
        <taxon>Bacillota</taxon>
        <taxon>Negativicutes</taxon>
        <taxon>Selenomonadales</taxon>
        <taxon>Selenomonadaceae</taxon>
        <taxon>Selenomonas</taxon>
    </lineage>
</organism>